<dbReference type="EMBL" id="JACHGF010000002">
    <property type="protein sequence ID" value="MBB5283515.1"/>
    <property type="molecule type" value="Genomic_DNA"/>
</dbReference>
<gene>
    <name evidence="1" type="ORF">HNQ92_001641</name>
</gene>
<dbReference type="RefSeq" id="WP_184172974.1">
    <property type="nucleotide sequence ID" value="NZ_JACHGF010000002.1"/>
</dbReference>
<dbReference type="Pfam" id="PF13585">
    <property type="entry name" value="CHU_C"/>
    <property type="match status" value="1"/>
</dbReference>
<keyword evidence="2" id="KW-1185">Reference proteome</keyword>
<dbReference type="NCBIfam" id="TIGR04131">
    <property type="entry name" value="Bac_Flav_CTERM"/>
    <property type="match status" value="1"/>
</dbReference>
<evidence type="ECO:0000313" key="1">
    <source>
        <dbReference type="EMBL" id="MBB5283515.1"/>
    </source>
</evidence>
<comment type="caution">
    <text evidence="1">The sequence shown here is derived from an EMBL/GenBank/DDBJ whole genome shotgun (WGS) entry which is preliminary data.</text>
</comment>
<name>A0A840TKQ0_9BACT</name>
<dbReference type="AlphaFoldDB" id="A0A840TKQ0"/>
<evidence type="ECO:0000313" key="2">
    <source>
        <dbReference type="Proteomes" id="UP000557307"/>
    </source>
</evidence>
<reference evidence="1 2" key="1">
    <citation type="submission" date="2020-08" db="EMBL/GenBank/DDBJ databases">
        <title>Genomic Encyclopedia of Type Strains, Phase IV (KMG-IV): sequencing the most valuable type-strain genomes for metagenomic binning, comparative biology and taxonomic classification.</title>
        <authorList>
            <person name="Goeker M."/>
        </authorList>
    </citation>
    <scope>NUCLEOTIDE SEQUENCE [LARGE SCALE GENOMIC DNA]</scope>
    <source>
        <strain evidence="1 2">DSM 105074</strain>
    </source>
</reference>
<protein>
    <submittedName>
        <fullName evidence="1">Gliding motility-associated-like protein</fullName>
    </submittedName>
</protein>
<accession>A0A840TKQ0</accession>
<organism evidence="1 2">
    <name type="scientific">Rhabdobacter roseus</name>
    <dbReference type="NCBI Taxonomy" id="1655419"/>
    <lineage>
        <taxon>Bacteria</taxon>
        <taxon>Pseudomonadati</taxon>
        <taxon>Bacteroidota</taxon>
        <taxon>Cytophagia</taxon>
        <taxon>Cytophagales</taxon>
        <taxon>Cytophagaceae</taxon>
        <taxon>Rhabdobacter</taxon>
    </lineage>
</organism>
<dbReference type="InterPro" id="IPR026341">
    <property type="entry name" value="T9SS_type_B"/>
</dbReference>
<sequence length="382" mass="42068">MFDRSWLLFFLLIFQVPFLPSFGQCPPGNDTLALKATLLTCSDGSAKLIFDAQQPTAYDKHWIDWGDGSLVELPSTARFGTHTYQNPVSRTVTFWGMHTAGFCRGAKASLTYQTAKITEKPVLHQFSMESAATAELSFSNPLKLEVELLRLTDGGTFESTGRTSKQETEQIRVLVDSLKSTCFKVQATESCLAPLYQSEVLCSAPLQLTAQPTGNQLSWRIAQLPAGAKVTLEKDRTAWRDVTSLGAQATALDDNLTCGREHCYRIKISTATGTFMSLERCRHTPAELCGVLSPLYIPDAFSPNGDGINDVLQLKGEVGSDFQMTIFDKWGTVVFHTTTLSATWDGTLNNVSLPPGQYPYVIKLQDSRGKVSRRTGAVLLMR</sequence>
<dbReference type="Proteomes" id="UP000557307">
    <property type="component" value="Unassembled WGS sequence"/>
</dbReference>
<proteinExistence type="predicted"/>